<dbReference type="InterPro" id="IPR013766">
    <property type="entry name" value="Thioredoxin_domain"/>
</dbReference>
<dbReference type="AlphaFoldDB" id="A0A2G5NI02"/>
<keyword evidence="10" id="KW-1185">Reference proteome</keyword>
<keyword evidence="2 7" id="KW-0732">Signal</keyword>
<comment type="caution">
    <text evidence="9">The sequence shown here is derived from an EMBL/GenBank/DDBJ whole genome shotgun (WGS) entry which is preliminary data.</text>
</comment>
<feature type="region of interest" description="Disordered" evidence="6">
    <location>
        <begin position="37"/>
        <end position="64"/>
    </location>
</feature>
<feature type="compositionally biased region" description="Low complexity" evidence="6">
    <location>
        <begin position="38"/>
        <end position="50"/>
    </location>
</feature>
<keyword evidence="3" id="KW-0560">Oxidoreductase</keyword>
<dbReference type="EMBL" id="MJBI02000007">
    <property type="protein sequence ID" value="RAI79546.1"/>
    <property type="molecule type" value="Genomic_DNA"/>
</dbReference>
<feature type="domain" description="Thioredoxin" evidence="8">
    <location>
        <begin position="27"/>
        <end position="239"/>
    </location>
</feature>
<dbReference type="Gene3D" id="3.40.30.10">
    <property type="entry name" value="Glutaredoxin"/>
    <property type="match status" value="1"/>
</dbReference>
<dbReference type="PROSITE" id="PS51352">
    <property type="entry name" value="THIOREDOXIN_2"/>
    <property type="match status" value="1"/>
</dbReference>
<evidence type="ECO:0000256" key="1">
    <source>
        <dbReference type="ARBA" id="ARBA00005791"/>
    </source>
</evidence>
<dbReference type="RefSeq" id="WP_099581653.1">
    <property type="nucleotide sequence ID" value="NZ_MJBI02000007.1"/>
</dbReference>
<feature type="signal peptide" evidence="7">
    <location>
        <begin position="1"/>
        <end position="22"/>
    </location>
</feature>
<evidence type="ECO:0000256" key="5">
    <source>
        <dbReference type="ARBA" id="ARBA00023284"/>
    </source>
</evidence>
<dbReference type="Pfam" id="PF13462">
    <property type="entry name" value="Thioredoxin_4"/>
    <property type="match status" value="1"/>
</dbReference>
<keyword evidence="4" id="KW-1015">Disulfide bond</keyword>
<evidence type="ECO:0000313" key="9">
    <source>
        <dbReference type="EMBL" id="RAI79546.1"/>
    </source>
</evidence>
<dbReference type="GO" id="GO:0016491">
    <property type="term" value="F:oxidoreductase activity"/>
    <property type="evidence" value="ECO:0007669"/>
    <property type="project" value="UniProtKB-KW"/>
</dbReference>
<keyword evidence="5" id="KW-0676">Redox-active center</keyword>
<organism evidence="9 10">
    <name type="scientific">Macrococcoides goetzii</name>
    <dbReference type="NCBI Taxonomy" id="1891097"/>
    <lineage>
        <taxon>Bacteria</taxon>
        <taxon>Bacillati</taxon>
        <taxon>Bacillota</taxon>
        <taxon>Bacilli</taxon>
        <taxon>Bacillales</taxon>
        <taxon>Staphylococcaceae</taxon>
        <taxon>Macrococcoides</taxon>
    </lineage>
</organism>
<gene>
    <name evidence="9" type="ORF">BFS35_011545</name>
</gene>
<evidence type="ECO:0000256" key="2">
    <source>
        <dbReference type="ARBA" id="ARBA00022729"/>
    </source>
</evidence>
<dbReference type="SUPFAM" id="SSF52833">
    <property type="entry name" value="Thioredoxin-like"/>
    <property type="match status" value="1"/>
</dbReference>
<dbReference type="InterPro" id="IPR012336">
    <property type="entry name" value="Thioredoxin-like_fold"/>
</dbReference>
<reference evidence="9 10" key="1">
    <citation type="journal article" date="2018" name="Front. Microbiol.">
        <title>Description and Comparative Genomics of Macrococcus caseolyticus subsp. hominis subsp. nov., Macrococcus goetzii sp. nov., Macrococcus epidermidis sp. nov., and Macrococcus bohemicus sp. nov., Novel Macrococci From Human Clinical Material With Virulence Potential and Suspected Uptake of Foreign DNA by Natural Transformation.</title>
        <authorList>
            <person name="Maslanova I."/>
            <person name="Wertheimer Z."/>
            <person name="Sedlacek I."/>
            <person name="Svec P."/>
            <person name="Indrakova A."/>
            <person name="Kovarovic V."/>
            <person name="Schumann P."/>
            <person name="Sproer C."/>
            <person name="Kralova S."/>
            <person name="Sedo O."/>
            <person name="Kristofova L."/>
            <person name="Vrbovska V."/>
            <person name="Fuzik T."/>
            <person name="Petras P."/>
            <person name="Zdrahal Z."/>
            <person name="Ruzickova V."/>
            <person name="Doskar J."/>
            <person name="Pantucek R."/>
        </authorList>
    </citation>
    <scope>NUCLEOTIDE SEQUENCE [LARGE SCALE GENOMIC DNA]</scope>
    <source>
        <strain evidence="9 10">CCM 4927</strain>
    </source>
</reference>
<evidence type="ECO:0000259" key="8">
    <source>
        <dbReference type="PROSITE" id="PS51352"/>
    </source>
</evidence>
<protein>
    <submittedName>
        <fullName evidence="9">DsbA family protein</fullName>
    </submittedName>
</protein>
<dbReference type="PANTHER" id="PTHR13887">
    <property type="entry name" value="GLUTATHIONE S-TRANSFERASE KAPPA"/>
    <property type="match status" value="1"/>
</dbReference>
<evidence type="ECO:0000256" key="3">
    <source>
        <dbReference type="ARBA" id="ARBA00023002"/>
    </source>
</evidence>
<evidence type="ECO:0000313" key="10">
    <source>
        <dbReference type="Proteomes" id="UP000229523"/>
    </source>
</evidence>
<sequence length="239" mass="26264">MKNKSSLIFTMVLTLLVVGALAAMVIMKQKDKAETDNVDTSTVDSTVNNNQGKGPVDTDKVDVKGQPMMGKKDAKVTVIEFGDFKCPACKYFDSNMKPELKKKYFDTGKANYYFIHTPFHAEQSILGGLAGETVLKNDPDKYWAFHDALFKLQTHNGSQDKWLTMSAVKKALKTAGVKDEAKIVDAIKANSEKAAVQKDIDLYQKHNITSTPTIIVNGKALADPMNIDAVSEAIDKALK</sequence>
<dbReference type="Proteomes" id="UP000229523">
    <property type="component" value="Unassembled WGS sequence"/>
</dbReference>
<evidence type="ECO:0000256" key="7">
    <source>
        <dbReference type="SAM" id="SignalP"/>
    </source>
</evidence>
<accession>A0A2G5NI02</accession>
<evidence type="ECO:0000256" key="6">
    <source>
        <dbReference type="SAM" id="MobiDB-lite"/>
    </source>
</evidence>
<dbReference type="PANTHER" id="PTHR13887:SF14">
    <property type="entry name" value="DISULFIDE BOND FORMATION PROTEIN D"/>
    <property type="match status" value="1"/>
</dbReference>
<proteinExistence type="inferred from homology"/>
<feature type="chain" id="PRO_5038749249" evidence="7">
    <location>
        <begin position="23"/>
        <end position="239"/>
    </location>
</feature>
<name>A0A2G5NI02_9STAP</name>
<evidence type="ECO:0000256" key="4">
    <source>
        <dbReference type="ARBA" id="ARBA00023157"/>
    </source>
</evidence>
<comment type="similarity">
    <text evidence="1">Belongs to the thioredoxin family. DsbA subfamily.</text>
</comment>
<dbReference type="InterPro" id="IPR036249">
    <property type="entry name" value="Thioredoxin-like_sf"/>
</dbReference>